<name>A0ABQ9GXR6_9NEOP</name>
<comment type="caution">
    <text evidence="1">The sequence shown here is derived from an EMBL/GenBank/DDBJ whole genome shotgun (WGS) entry which is preliminary data.</text>
</comment>
<organism evidence="1 2">
    <name type="scientific">Dryococelus australis</name>
    <dbReference type="NCBI Taxonomy" id="614101"/>
    <lineage>
        <taxon>Eukaryota</taxon>
        <taxon>Metazoa</taxon>
        <taxon>Ecdysozoa</taxon>
        <taxon>Arthropoda</taxon>
        <taxon>Hexapoda</taxon>
        <taxon>Insecta</taxon>
        <taxon>Pterygota</taxon>
        <taxon>Neoptera</taxon>
        <taxon>Polyneoptera</taxon>
        <taxon>Phasmatodea</taxon>
        <taxon>Verophasmatodea</taxon>
        <taxon>Anareolatae</taxon>
        <taxon>Phasmatidae</taxon>
        <taxon>Eurycanthinae</taxon>
        <taxon>Dryococelus</taxon>
    </lineage>
</organism>
<dbReference type="Proteomes" id="UP001159363">
    <property type="component" value="Chromosome 7"/>
</dbReference>
<reference evidence="1 2" key="1">
    <citation type="submission" date="2023-02" db="EMBL/GenBank/DDBJ databases">
        <title>LHISI_Scaffold_Assembly.</title>
        <authorList>
            <person name="Stuart O.P."/>
            <person name="Cleave R."/>
            <person name="Magrath M.J.L."/>
            <person name="Mikheyev A.S."/>
        </authorList>
    </citation>
    <scope>NUCLEOTIDE SEQUENCE [LARGE SCALE GENOMIC DNA]</scope>
    <source>
        <strain evidence="1">Daus_M_001</strain>
        <tissue evidence="1">Leg muscle</tissue>
    </source>
</reference>
<keyword evidence="2" id="KW-1185">Reference proteome</keyword>
<accession>A0ABQ9GXR6</accession>
<evidence type="ECO:0000313" key="2">
    <source>
        <dbReference type="Proteomes" id="UP001159363"/>
    </source>
</evidence>
<sequence>MTSKNDIYHVWVPNTTKNEEEYFRKFVEGFVLIWESQLDLDWAQLPDWSMVKHDVGPHLLRLPEELLPAKMVLLLQCLVVICCNFDNIPFITTYDYVGNIAAICGALVHQLVEQQEEVAGRVFLHFCCPLECLYDPYLTWRHLLLGWLADASQPAAAAGITALLEKCPHLSRELLHVLGAVISGAQHNVLCAVCPATVNIVKGVISHSSTSNKCSADQQQRSMILQFYQDSVEVVMGEWREATAQVVARVVGTLQLLLTKGSPSHENVRNIMVNKQLLDTIMPATTCVKTITSVLDGSATGKERMVEDFDAYERLFVALKYLGSPSRNLLSALLGMVTEDKESQGLQIAEVLLP</sequence>
<gene>
    <name evidence="1" type="ORF">PR048_021281</name>
</gene>
<proteinExistence type="predicted"/>
<dbReference type="EMBL" id="JARBHB010000008">
    <property type="protein sequence ID" value="KAJ8876834.1"/>
    <property type="molecule type" value="Genomic_DNA"/>
</dbReference>
<protein>
    <submittedName>
        <fullName evidence="1">Uncharacterized protein</fullName>
    </submittedName>
</protein>
<evidence type="ECO:0000313" key="1">
    <source>
        <dbReference type="EMBL" id="KAJ8876834.1"/>
    </source>
</evidence>